<comment type="caution">
    <text evidence="1">The sequence shown here is derived from an EMBL/GenBank/DDBJ whole genome shotgun (WGS) entry which is preliminary data.</text>
</comment>
<name>A0A834MBG4_RHYFE</name>
<dbReference type="EMBL" id="JAACXV010013903">
    <property type="protein sequence ID" value="KAF7271754.1"/>
    <property type="molecule type" value="Genomic_DNA"/>
</dbReference>
<gene>
    <name evidence="1" type="ORF">GWI33_015408</name>
</gene>
<dbReference type="Proteomes" id="UP000625711">
    <property type="component" value="Unassembled WGS sequence"/>
</dbReference>
<evidence type="ECO:0000313" key="1">
    <source>
        <dbReference type="EMBL" id="KAF7271754.1"/>
    </source>
</evidence>
<organism evidence="1 2">
    <name type="scientific">Rhynchophorus ferrugineus</name>
    <name type="common">Red palm weevil</name>
    <name type="synonym">Curculio ferrugineus</name>
    <dbReference type="NCBI Taxonomy" id="354439"/>
    <lineage>
        <taxon>Eukaryota</taxon>
        <taxon>Metazoa</taxon>
        <taxon>Ecdysozoa</taxon>
        <taxon>Arthropoda</taxon>
        <taxon>Hexapoda</taxon>
        <taxon>Insecta</taxon>
        <taxon>Pterygota</taxon>
        <taxon>Neoptera</taxon>
        <taxon>Endopterygota</taxon>
        <taxon>Coleoptera</taxon>
        <taxon>Polyphaga</taxon>
        <taxon>Cucujiformia</taxon>
        <taxon>Curculionidae</taxon>
        <taxon>Dryophthorinae</taxon>
        <taxon>Rhynchophorus</taxon>
    </lineage>
</organism>
<sequence>MQSSKGPLPHFKLSFGLRVSIKIRTLPLTSPFNGQRGSSKARAEKNVETEMWSSRFVIWPFYDAVTESPSVIPAAGA</sequence>
<reference evidence="1" key="1">
    <citation type="submission" date="2020-08" db="EMBL/GenBank/DDBJ databases">
        <title>Genome sequencing and assembly of the red palm weevil Rhynchophorus ferrugineus.</title>
        <authorList>
            <person name="Dias G.B."/>
            <person name="Bergman C.M."/>
            <person name="Manee M."/>
        </authorList>
    </citation>
    <scope>NUCLEOTIDE SEQUENCE</scope>
    <source>
        <strain evidence="1">AA-2017</strain>
        <tissue evidence="1">Whole larva</tissue>
    </source>
</reference>
<keyword evidence="2" id="KW-1185">Reference proteome</keyword>
<evidence type="ECO:0000313" key="2">
    <source>
        <dbReference type="Proteomes" id="UP000625711"/>
    </source>
</evidence>
<protein>
    <submittedName>
        <fullName evidence="1">Uncharacterized protein</fullName>
    </submittedName>
</protein>
<proteinExistence type="predicted"/>
<accession>A0A834MBG4</accession>
<dbReference type="AlphaFoldDB" id="A0A834MBG4"/>